<proteinExistence type="predicted"/>
<reference evidence="2 3" key="1">
    <citation type="submission" date="2020-04" db="EMBL/GenBank/DDBJ databases">
        <title>Flammeovirga sp. SR4, a novel species isolated from seawater.</title>
        <authorList>
            <person name="Wang X."/>
        </authorList>
    </citation>
    <scope>NUCLEOTIDE SEQUENCE [LARGE SCALE GENOMIC DNA]</scope>
    <source>
        <strain evidence="2 3">SR4</strain>
    </source>
</reference>
<feature type="signal peptide" evidence="1">
    <location>
        <begin position="1"/>
        <end position="20"/>
    </location>
</feature>
<dbReference type="Proteomes" id="UP000585050">
    <property type="component" value="Unassembled WGS sequence"/>
</dbReference>
<protein>
    <recommendedName>
        <fullName evidence="4">Outer membrane protein beta-barrel domain-containing protein</fullName>
    </recommendedName>
</protein>
<sequence length="221" mass="25401">MKYKLLLLTFIGFYSILSNAQDLASSTEVSRNTNFYSSKKNSSRKDSIQSKTNKFFIAYDLGEAIFNQFKSLGGEVGVRFKNDHLFRVSFTHLFLTEEHLSSDFVKAVDGENVEGKQFGFELFYDIPVFFKGLYIAPSVGYYDHEYRHTISNEKVQQSSFTVGGAISFVETDILKVKGLYYRVSLPLRYTLDPIEETQLGDATIKSNQFDNNIWFFVGFQF</sequence>
<evidence type="ECO:0000313" key="3">
    <source>
        <dbReference type="Proteomes" id="UP000585050"/>
    </source>
</evidence>
<dbReference type="AlphaFoldDB" id="A0A7X8SJH6"/>
<keyword evidence="1" id="KW-0732">Signal</keyword>
<dbReference type="EMBL" id="JABAIL010000003">
    <property type="protein sequence ID" value="NLR91404.1"/>
    <property type="molecule type" value="Genomic_DNA"/>
</dbReference>
<name>A0A7X8SJH6_9BACT</name>
<accession>A0A7X8SJH6</accession>
<evidence type="ECO:0008006" key="4">
    <source>
        <dbReference type="Google" id="ProtNLM"/>
    </source>
</evidence>
<organism evidence="2 3">
    <name type="scientific">Flammeovirga agarivorans</name>
    <dbReference type="NCBI Taxonomy" id="2726742"/>
    <lineage>
        <taxon>Bacteria</taxon>
        <taxon>Pseudomonadati</taxon>
        <taxon>Bacteroidota</taxon>
        <taxon>Cytophagia</taxon>
        <taxon>Cytophagales</taxon>
        <taxon>Flammeovirgaceae</taxon>
        <taxon>Flammeovirga</taxon>
    </lineage>
</organism>
<gene>
    <name evidence="2" type="ORF">HGP29_09320</name>
</gene>
<keyword evidence="3" id="KW-1185">Reference proteome</keyword>
<dbReference type="RefSeq" id="WP_168882127.1">
    <property type="nucleotide sequence ID" value="NZ_JABAIL010000003.1"/>
</dbReference>
<comment type="caution">
    <text evidence="2">The sequence shown here is derived from an EMBL/GenBank/DDBJ whole genome shotgun (WGS) entry which is preliminary data.</text>
</comment>
<evidence type="ECO:0000256" key="1">
    <source>
        <dbReference type="SAM" id="SignalP"/>
    </source>
</evidence>
<evidence type="ECO:0000313" key="2">
    <source>
        <dbReference type="EMBL" id="NLR91404.1"/>
    </source>
</evidence>
<feature type="chain" id="PRO_5031201902" description="Outer membrane protein beta-barrel domain-containing protein" evidence="1">
    <location>
        <begin position="21"/>
        <end position="221"/>
    </location>
</feature>